<organism evidence="2 3">
    <name type="scientific">Dactylonectria estremocensis</name>
    <dbReference type="NCBI Taxonomy" id="1079267"/>
    <lineage>
        <taxon>Eukaryota</taxon>
        <taxon>Fungi</taxon>
        <taxon>Dikarya</taxon>
        <taxon>Ascomycota</taxon>
        <taxon>Pezizomycotina</taxon>
        <taxon>Sordariomycetes</taxon>
        <taxon>Hypocreomycetidae</taxon>
        <taxon>Hypocreales</taxon>
        <taxon>Nectriaceae</taxon>
        <taxon>Dactylonectria</taxon>
    </lineage>
</organism>
<keyword evidence="3" id="KW-1185">Reference proteome</keyword>
<reference evidence="2" key="1">
    <citation type="journal article" date="2021" name="Nat. Commun.">
        <title>Genetic determinants of endophytism in the Arabidopsis root mycobiome.</title>
        <authorList>
            <person name="Mesny F."/>
            <person name="Miyauchi S."/>
            <person name="Thiergart T."/>
            <person name="Pickel B."/>
            <person name="Atanasova L."/>
            <person name="Karlsson M."/>
            <person name="Huettel B."/>
            <person name="Barry K.W."/>
            <person name="Haridas S."/>
            <person name="Chen C."/>
            <person name="Bauer D."/>
            <person name="Andreopoulos W."/>
            <person name="Pangilinan J."/>
            <person name="LaButti K."/>
            <person name="Riley R."/>
            <person name="Lipzen A."/>
            <person name="Clum A."/>
            <person name="Drula E."/>
            <person name="Henrissat B."/>
            <person name="Kohler A."/>
            <person name="Grigoriev I.V."/>
            <person name="Martin F.M."/>
            <person name="Hacquard S."/>
        </authorList>
    </citation>
    <scope>NUCLEOTIDE SEQUENCE</scope>
    <source>
        <strain evidence="2">MPI-CAGE-AT-0021</strain>
    </source>
</reference>
<feature type="compositionally biased region" description="Low complexity" evidence="1">
    <location>
        <begin position="39"/>
        <end position="61"/>
    </location>
</feature>
<dbReference type="EMBL" id="JAGMUU010000009">
    <property type="protein sequence ID" value="KAH7145752.1"/>
    <property type="molecule type" value="Genomic_DNA"/>
</dbReference>
<name>A0A9P9EUZ8_9HYPO</name>
<dbReference type="Proteomes" id="UP000717696">
    <property type="component" value="Unassembled WGS sequence"/>
</dbReference>
<sequence>MTKPTRYSAYQGHLDDILSANRVAYKQAFWVQWQQATGPPSESEVKSVPVSKPESSPSEPTPESKAKTVEVLDPGFSSSRQRTVLIPEWFPIFKSYNLFQIWPGSAGFTQLLNIIYDLETRCKFEPTQPKRWDKEWHDASSLWNTAVRKRNGG</sequence>
<evidence type="ECO:0000256" key="1">
    <source>
        <dbReference type="SAM" id="MobiDB-lite"/>
    </source>
</evidence>
<gene>
    <name evidence="2" type="ORF">B0J13DRAFT_554043</name>
</gene>
<proteinExistence type="predicted"/>
<evidence type="ECO:0000313" key="3">
    <source>
        <dbReference type="Proteomes" id="UP000717696"/>
    </source>
</evidence>
<accession>A0A9P9EUZ8</accession>
<dbReference type="OrthoDB" id="5062424at2759"/>
<feature type="region of interest" description="Disordered" evidence="1">
    <location>
        <begin position="36"/>
        <end position="72"/>
    </location>
</feature>
<comment type="caution">
    <text evidence="2">The sequence shown here is derived from an EMBL/GenBank/DDBJ whole genome shotgun (WGS) entry which is preliminary data.</text>
</comment>
<evidence type="ECO:0000313" key="2">
    <source>
        <dbReference type="EMBL" id="KAH7145752.1"/>
    </source>
</evidence>
<dbReference type="AlphaFoldDB" id="A0A9P9EUZ8"/>
<protein>
    <submittedName>
        <fullName evidence="2">Uncharacterized protein</fullName>
    </submittedName>
</protein>